<evidence type="ECO:0000259" key="10">
    <source>
        <dbReference type="Pfam" id="PF04138"/>
    </source>
</evidence>
<keyword evidence="6 8" id="KW-1133">Transmembrane helix</keyword>
<evidence type="ECO:0000256" key="7">
    <source>
        <dbReference type="ARBA" id="ARBA00023136"/>
    </source>
</evidence>
<feature type="transmembrane region" description="Helical" evidence="8">
    <location>
        <begin position="248"/>
        <end position="269"/>
    </location>
</feature>
<feature type="transmembrane region" description="Helical" evidence="8">
    <location>
        <begin position="343"/>
        <end position="366"/>
    </location>
</feature>
<evidence type="ECO:0000313" key="12">
    <source>
        <dbReference type="Proteomes" id="UP000590542"/>
    </source>
</evidence>
<dbReference type="Proteomes" id="UP000590542">
    <property type="component" value="Unassembled WGS sequence"/>
</dbReference>
<keyword evidence="7 8" id="KW-0472">Membrane</keyword>
<feature type="transmembrane region" description="Helical" evidence="8">
    <location>
        <begin position="281"/>
        <end position="300"/>
    </location>
</feature>
<comment type="similarity">
    <text evidence="2">Belongs to the glycosyltransferase 2 family.</text>
</comment>
<feature type="transmembrane region" description="Helical" evidence="8">
    <location>
        <begin position="312"/>
        <end position="337"/>
    </location>
</feature>
<dbReference type="Pfam" id="PF04138">
    <property type="entry name" value="GtrA_DPMS_TM"/>
    <property type="match status" value="1"/>
</dbReference>
<dbReference type="AlphaFoldDB" id="A0A7X9E706"/>
<comment type="caution">
    <text evidence="11">The sequence shown here is derived from an EMBL/GenBank/DDBJ whole genome shotgun (WGS) entry which is preliminary data.</text>
</comment>
<evidence type="ECO:0000256" key="1">
    <source>
        <dbReference type="ARBA" id="ARBA00004141"/>
    </source>
</evidence>
<dbReference type="InterPro" id="IPR001173">
    <property type="entry name" value="Glyco_trans_2-like"/>
</dbReference>
<gene>
    <name evidence="11" type="ORF">GYA37_01235</name>
</gene>
<dbReference type="EMBL" id="JAAZNV010000006">
    <property type="protein sequence ID" value="NMB91453.1"/>
    <property type="molecule type" value="Genomic_DNA"/>
</dbReference>
<evidence type="ECO:0000256" key="5">
    <source>
        <dbReference type="ARBA" id="ARBA00022692"/>
    </source>
</evidence>
<dbReference type="InterPro" id="IPR029044">
    <property type="entry name" value="Nucleotide-diphossugar_trans"/>
</dbReference>
<dbReference type="PANTHER" id="PTHR43398">
    <property type="entry name" value="DOLICHOL-PHOSPHATE MANNOSYLTRANSFERASE SUBUNIT 1"/>
    <property type="match status" value="1"/>
</dbReference>
<evidence type="ECO:0000256" key="3">
    <source>
        <dbReference type="ARBA" id="ARBA00022676"/>
    </source>
</evidence>
<sequence length="375" mass="42339">MKIVVVIPTYNEAKNIGRLIDALSVEFKNIPNHEMHILVVEGNSPDGTARVVKEKEAIFPFVHLLMEEKKAGLGAAYVYGFKYAMNELKADVVVEMDADFQHDPKELPSLIKEIDNGYDYVIGSRFVKGGSIPKEWELKRKLFSKLGNLTSKIVLGIKGVNDFTTGYKVSRVEGFVDTIDLDNILSKGFAYKMDLLYKMHKAGAKIKEVPIQFQTRDEGSSKMEKNNLKDSLRVVISLRLKDKNTQKFLKFCAVGLVGLITDTGLANVFRLTILSSKNAPLASGFIAMLVTFLLNNFWSFNENKIPGVINKTKYFIIYCVSSYIPIILRSFLVGFFVSSFGNTFIVFNIAFFIGIVLGLIWNFTVYNKIIWKDKK</sequence>
<organism evidence="11 12">
    <name type="scientific">candidate division WWE3 bacterium</name>
    <dbReference type="NCBI Taxonomy" id="2053526"/>
    <lineage>
        <taxon>Bacteria</taxon>
        <taxon>Katanobacteria</taxon>
    </lineage>
</organism>
<dbReference type="GO" id="GO:0000271">
    <property type="term" value="P:polysaccharide biosynthetic process"/>
    <property type="evidence" value="ECO:0007669"/>
    <property type="project" value="InterPro"/>
</dbReference>
<keyword evidence="4 11" id="KW-0808">Transferase</keyword>
<dbReference type="CDD" id="cd06442">
    <property type="entry name" value="DPM1_like"/>
    <property type="match status" value="1"/>
</dbReference>
<comment type="subcellular location">
    <subcellularLocation>
        <location evidence="1">Membrane</location>
        <topology evidence="1">Multi-pass membrane protein</topology>
    </subcellularLocation>
</comment>
<reference evidence="11 12" key="1">
    <citation type="journal article" date="2020" name="Biotechnol. Biofuels">
        <title>New insights from the biogas microbiome by comprehensive genome-resolved metagenomics of nearly 1600 species originating from multiple anaerobic digesters.</title>
        <authorList>
            <person name="Campanaro S."/>
            <person name="Treu L."/>
            <person name="Rodriguez-R L.M."/>
            <person name="Kovalovszki A."/>
            <person name="Ziels R.M."/>
            <person name="Maus I."/>
            <person name="Zhu X."/>
            <person name="Kougias P.G."/>
            <person name="Basile A."/>
            <person name="Luo G."/>
            <person name="Schluter A."/>
            <person name="Konstantinidis K.T."/>
            <person name="Angelidaki I."/>
        </authorList>
    </citation>
    <scope>NUCLEOTIDE SEQUENCE [LARGE SCALE GENOMIC DNA]</scope>
    <source>
        <strain evidence="11">AS27yjCOA_202</strain>
    </source>
</reference>
<dbReference type="GO" id="GO:0016020">
    <property type="term" value="C:membrane"/>
    <property type="evidence" value="ECO:0007669"/>
    <property type="project" value="UniProtKB-SubCell"/>
</dbReference>
<dbReference type="InterPro" id="IPR039528">
    <property type="entry name" value="DPM1-like"/>
</dbReference>
<dbReference type="SUPFAM" id="SSF53448">
    <property type="entry name" value="Nucleotide-diphospho-sugar transferases"/>
    <property type="match status" value="1"/>
</dbReference>
<evidence type="ECO:0000256" key="4">
    <source>
        <dbReference type="ARBA" id="ARBA00022679"/>
    </source>
</evidence>
<evidence type="ECO:0000256" key="2">
    <source>
        <dbReference type="ARBA" id="ARBA00006739"/>
    </source>
</evidence>
<accession>A0A7X9E706</accession>
<evidence type="ECO:0000259" key="9">
    <source>
        <dbReference type="Pfam" id="PF00535"/>
    </source>
</evidence>
<keyword evidence="5 8" id="KW-0812">Transmembrane</keyword>
<evidence type="ECO:0000313" key="11">
    <source>
        <dbReference type="EMBL" id="NMB91453.1"/>
    </source>
</evidence>
<keyword evidence="3" id="KW-0328">Glycosyltransferase</keyword>
<dbReference type="PANTHER" id="PTHR43398:SF1">
    <property type="entry name" value="DOLICHOL-PHOSPHATE MANNOSYLTRANSFERASE SUBUNIT 1"/>
    <property type="match status" value="1"/>
</dbReference>
<dbReference type="Gene3D" id="3.90.550.10">
    <property type="entry name" value="Spore Coat Polysaccharide Biosynthesis Protein SpsA, Chain A"/>
    <property type="match status" value="1"/>
</dbReference>
<dbReference type="FunFam" id="3.90.550.10:FF:000122">
    <property type="entry name" value="Dolichol-phosphate mannosyltransferase subunit 1"/>
    <property type="match status" value="1"/>
</dbReference>
<protein>
    <submittedName>
        <fullName evidence="11">Glycosyltransferase</fullName>
    </submittedName>
</protein>
<proteinExistence type="inferred from homology"/>
<dbReference type="GO" id="GO:0004582">
    <property type="term" value="F:dolichyl-phosphate beta-D-mannosyltransferase activity"/>
    <property type="evidence" value="ECO:0007669"/>
    <property type="project" value="InterPro"/>
</dbReference>
<dbReference type="Pfam" id="PF00535">
    <property type="entry name" value="Glycos_transf_2"/>
    <property type="match status" value="1"/>
</dbReference>
<evidence type="ECO:0000256" key="6">
    <source>
        <dbReference type="ARBA" id="ARBA00022989"/>
    </source>
</evidence>
<evidence type="ECO:0000256" key="8">
    <source>
        <dbReference type="SAM" id="Phobius"/>
    </source>
</evidence>
<dbReference type="GO" id="GO:0009247">
    <property type="term" value="P:glycolipid biosynthetic process"/>
    <property type="evidence" value="ECO:0007669"/>
    <property type="project" value="TreeGrafter"/>
</dbReference>
<dbReference type="InterPro" id="IPR007267">
    <property type="entry name" value="GtrA_DPMS_TM"/>
</dbReference>
<feature type="domain" description="GtrA/DPMS transmembrane" evidence="10">
    <location>
        <begin position="250"/>
        <end position="371"/>
    </location>
</feature>
<name>A0A7X9E706_UNCKA</name>
<feature type="domain" description="Glycosyltransferase 2-like" evidence="9">
    <location>
        <begin position="5"/>
        <end position="149"/>
    </location>
</feature>